<reference evidence="2 3" key="1">
    <citation type="submission" date="2019-03" db="EMBL/GenBank/DDBJ databases">
        <title>Draft genome sequences of novel Actinobacteria.</title>
        <authorList>
            <person name="Sahin N."/>
            <person name="Ay H."/>
            <person name="Saygin H."/>
        </authorList>
    </citation>
    <scope>NUCLEOTIDE SEQUENCE [LARGE SCALE GENOMIC DNA]</scope>
    <source>
        <strain evidence="2 3">5K138</strain>
    </source>
</reference>
<evidence type="ECO:0000313" key="3">
    <source>
        <dbReference type="Proteomes" id="UP000294739"/>
    </source>
</evidence>
<gene>
    <name evidence="2" type="ORF">E1269_12390</name>
</gene>
<evidence type="ECO:0000313" key="2">
    <source>
        <dbReference type="EMBL" id="TDE10113.1"/>
    </source>
</evidence>
<feature type="region of interest" description="Disordered" evidence="1">
    <location>
        <begin position="51"/>
        <end position="71"/>
    </location>
</feature>
<dbReference type="PANTHER" id="PTHR43649">
    <property type="entry name" value="ARABINOSE-BINDING PROTEIN-RELATED"/>
    <property type="match status" value="1"/>
</dbReference>
<dbReference type="Pfam" id="PF01547">
    <property type="entry name" value="SBP_bac_1"/>
    <property type="match status" value="1"/>
</dbReference>
<dbReference type="PANTHER" id="PTHR43649:SF30">
    <property type="entry name" value="ABC TRANSPORTER SUBSTRATE-BINDING PROTEIN"/>
    <property type="match status" value="1"/>
</dbReference>
<dbReference type="InterPro" id="IPR006059">
    <property type="entry name" value="SBP"/>
</dbReference>
<dbReference type="EMBL" id="SMKZ01000015">
    <property type="protein sequence ID" value="TDE10113.1"/>
    <property type="molecule type" value="Genomic_DNA"/>
</dbReference>
<dbReference type="Proteomes" id="UP000294739">
    <property type="component" value="Unassembled WGS sequence"/>
</dbReference>
<proteinExistence type="predicted"/>
<comment type="caution">
    <text evidence="2">The sequence shown here is derived from an EMBL/GenBank/DDBJ whole genome shotgun (WGS) entry which is preliminary data.</text>
</comment>
<dbReference type="OrthoDB" id="7918484at2"/>
<dbReference type="InterPro" id="IPR050490">
    <property type="entry name" value="Bact_solute-bd_prot1"/>
</dbReference>
<sequence length="533" mass="57239">MTVRRSLSAQARLGRQAQARLTRRSFLTASAGLGVAAALAGCGGGFGDSSGGTSGGGSGGDGPEFDIPDAPSGFPTGDVTFRLVDSNDTKAPYWEAFFEAYQAKFENVTCQYDGLPWNRIEEVVPLGFRNGSGHDLIQLPGSITLAQAVSEGWVSPLDEFIPDVEQWRGALPDTLQVEGVQVFDGLLYQVPLATDQRYQQAVHYNKQLVNDAGFDPQSEPLTWDTFREAARKVTEAGDGQAYGLILEINQPGRLSMWVEYMARIAGLPATGNILQPSGEFIHTGDEIVEAIELLLAVQSDGSLFPGSNSLTAPECWPRVVRGNAGMVFAGPWVTVQWENENPDFEFGVGALPTPGGGDPLPVGYIPFGADALVMSATSQVKEVAGHVLAYVTSLNGQTRWGEITGVGNPPMHDEAREASAADYSEQARACLDLADTMTALPQPAIVNPDVALVAQREVAPSPNFGEVIQSILVGEVTDIRAALTDLKDRHERARDAAIQEATTRDGSTATRQDWVFSNWDPTRDYTTEDYAGR</sequence>
<feature type="compositionally biased region" description="Gly residues" evidence="1">
    <location>
        <begin position="51"/>
        <end position="62"/>
    </location>
</feature>
<dbReference type="SUPFAM" id="SSF53850">
    <property type="entry name" value="Periplasmic binding protein-like II"/>
    <property type="match status" value="1"/>
</dbReference>
<accession>A0A4R5DHY7</accession>
<organism evidence="2 3">
    <name type="scientific">Jiangella asiatica</name>
    <dbReference type="NCBI Taxonomy" id="2530372"/>
    <lineage>
        <taxon>Bacteria</taxon>
        <taxon>Bacillati</taxon>
        <taxon>Actinomycetota</taxon>
        <taxon>Actinomycetes</taxon>
        <taxon>Jiangellales</taxon>
        <taxon>Jiangellaceae</taxon>
        <taxon>Jiangella</taxon>
    </lineage>
</organism>
<keyword evidence="3" id="KW-1185">Reference proteome</keyword>
<dbReference type="Gene3D" id="3.40.190.10">
    <property type="entry name" value="Periplasmic binding protein-like II"/>
    <property type="match status" value="1"/>
</dbReference>
<name>A0A4R5DHY7_9ACTN</name>
<dbReference type="PROSITE" id="PS51318">
    <property type="entry name" value="TAT"/>
    <property type="match status" value="1"/>
</dbReference>
<dbReference type="RefSeq" id="WP_131894867.1">
    <property type="nucleotide sequence ID" value="NZ_SMKZ01000015.1"/>
</dbReference>
<evidence type="ECO:0000256" key="1">
    <source>
        <dbReference type="SAM" id="MobiDB-lite"/>
    </source>
</evidence>
<dbReference type="InterPro" id="IPR006311">
    <property type="entry name" value="TAT_signal"/>
</dbReference>
<protein>
    <submittedName>
        <fullName evidence="2">Extracellular solute-binding protein</fullName>
    </submittedName>
</protein>
<dbReference type="AlphaFoldDB" id="A0A4R5DHY7"/>
<dbReference type="InParanoid" id="A0A4R5DHY7"/>